<feature type="chain" id="PRO_5045495709" evidence="1">
    <location>
        <begin position="27"/>
        <end position="839"/>
    </location>
</feature>
<protein>
    <submittedName>
        <fullName evidence="5">ExeM/NucH family extracellular endonuclease</fullName>
    </submittedName>
</protein>
<dbReference type="RefSeq" id="WP_380041149.1">
    <property type="nucleotide sequence ID" value="NZ_JBHSEH010000022.1"/>
</dbReference>
<dbReference type="Gene3D" id="2.60.40.10">
    <property type="entry name" value="Immunoglobulins"/>
    <property type="match status" value="1"/>
</dbReference>
<feature type="domain" description="PKD" evidence="2">
    <location>
        <begin position="591"/>
        <end position="676"/>
    </location>
</feature>
<dbReference type="NCBIfam" id="NF033681">
    <property type="entry name" value="ExeM_NucH_DNase"/>
    <property type="match status" value="1"/>
</dbReference>
<dbReference type="PROSITE" id="PS50835">
    <property type="entry name" value="IG_LIKE"/>
    <property type="match status" value="1"/>
</dbReference>
<evidence type="ECO:0000259" key="2">
    <source>
        <dbReference type="PROSITE" id="PS50093"/>
    </source>
</evidence>
<keyword evidence="1" id="KW-0732">Signal</keyword>
<name>A0ABV8XPP5_9DEIO</name>
<keyword evidence="5" id="KW-0540">Nuclease</keyword>
<dbReference type="InterPro" id="IPR047971">
    <property type="entry name" value="ExeM-like"/>
</dbReference>
<organism evidence="5 6">
    <name type="scientific">Deinococcus navajonensis</name>
    <dbReference type="NCBI Taxonomy" id="309884"/>
    <lineage>
        <taxon>Bacteria</taxon>
        <taxon>Thermotogati</taxon>
        <taxon>Deinococcota</taxon>
        <taxon>Deinococci</taxon>
        <taxon>Deinococcales</taxon>
        <taxon>Deinococcaceae</taxon>
        <taxon>Deinococcus</taxon>
    </lineage>
</organism>
<dbReference type="Gene3D" id="3.60.10.10">
    <property type="entry name" value="Endonuclease/exonuclease/phosphatase"/>
    <property type="match status" value="1"/>
</dbReference>
<dbReference type="SMART" id="SM00089">
    <property type="entry name" value="PKD"/>
    <property type="match status" value="1"/>
</dbReference>
<dbReference type="CDD" id="cd04486">
    <property type="entry name" value="YhcR_OBF_like"/>
    <property type="match status" value="1"/>
</dbReference>
<dbReference type="InterPro" id="IPR036691">
    <property type="entry name" value="Endo/exonu/phosph_ase_sf"/>
</dbReference>
<dbReference type="InterPro" id="IPR005135">
    <property type="entry name" value="Endo/exonuclease/phosphatase"/>
</dbReference>
<reference evidence="6" key="1">
    <citation type="journal article" date="2019" name="Int. J. Syst. Evol. Microbiol.">
        <title>The Global Catalogue of Microorganisms (GCM) 10K type strain sequencing project: providing services to taxonomists for standard genome sequencing and annotation.</title>
        <authorList>
            <consortium name="The Broad Institute Genomics Platform"/>
            <consortium name="The Broad Institute Genome Sequencing Center for Infectious Disease"/>
            <person name="Wu L."/>
            <person name="Ma J."/>
        </authorList>
    </citation>
    <scope>NUCLEOTIDE SEQUENCE [LARGE SCALE GENOMIC DNA]</scope>
    <source>
        <strain evidence="6">CCUG 56029</strain>
    </source>
</reference>
<dbReference type="Pfam" id="PF03372">
    <property type="entry name" value="Exo_endo_phos"/>
    <property type="match status" value="1"/>
</dbReference>
<dbReference type="Proteomes" id="UP001595998">
    <property type="component" value="Unassembled WGS sequence"/>
</dbReference>
<dbReference type="InterPro" id="IPR001322">
    <property type="entry name" value="Lamin_tail_dom"/>
</dbReference>
<gene>
    <name evidence="5" type="ORF">ACFOZ9_15150</name>
</gene>
<sequence length="839" mass="86955">MKQIALKGSVLLLGLTALLSACGNTAPTPVYSACPAGSTVTSISAVQGKGDASPLAGQAVTVRGVVTLDAQPGLSGFYLQDLKPDADAATSEAVFVFTGAEARPVKVGDVVEVTGTVKEFNGLTEIDTVTALTVCGTSALPMATPIALPLSSATALEAVEGMVVKVIGTLTVTDTFTLGRFGELGLSSGGRQFNPTNGQGGSAESNRLRTIRLDDLSSRQNPTTIPYLDPQTATRRAGDTVTGLQGVIHYANNAYKLEPTKAPVFTASNPRTAAPKDVGGTIKVAGANVLNYFTTLGSAGRGASNATEFARQKAKIVAELRALNADVITLMEVENNGEVALDDLVAALNKDAGKTEYASVRTGKVGTDAIRVAVIYRPGRVETVGAAQIDTNPVYSRPPVAQTFRDVAGMGIFTVVANHFKSKGSCPTSGDVDTGQGCWNQLRVQQAQAVLDFAGRLKAIDPDIMLLGDLNSYGAEDPIKTLEAGNFESLNKRIPAEDRYSYQFNGEFGYLDHALASASLSPQVTGITEWHVNSDEPVVLDYNIEFKAHPECTGTSCTSPDLYAPTPYRSSDHDPVLVGLSLKADADPVIPVTVIASGADTVTAGQPYTLSYTTGGSPETVSVNWGDGTTQTVTGSSATHTYVAAGTYTVTVTATRGSMSGATTKVVTVQKPAAPAGGVFFSEYVEGSSNNKAIEIYNGTGSAIPAGSLVVNLYANGATAASNPFTIPTELAAGATYVIVNPSASATLKAKAQAESNVTFFNGDDALELVLNGTRVDVLGQIGVDPGTEWGTGLASTLDNTIRRKASVLTGDTNGSDAFDPATEWDGYAIDTFEGLGSR</sequence>
<dbReference type="PROSITE" id="PS50093">
    <property type="entry name" value="PKD"/>
    <property type="match status" value="1"/>
</dbReference>
<dbReference type="CDD" id="cd00146">
    <property type="entry name" value="PKD"/>
    <property type="match status" value="1"/>
</dbReference>
<dbReference type="SUPFAM" id="SSF56219">
    <property type="entry name" value="DNase I-like"/>
    <property type="match status" value="1"/>
</dbReference>
<dbReference type="GO" id="GO:0004519">
    <property type="term" value="F:endonuclease activity"/>
    <property type="evidence" value="ECO:0007669"/>
    <property type="project" value="UniProtKB-KW"/>
</dbReference>
<evidence type="ECO:0000259" key="4">
    <source>
        <dbReference type="PROSITE" id="PS51841"/>
    </source>
</evidence>
<dbReference type="PANTHER" id="PTHR42834:SF1">
    <property type="entry name" value="ENDONUCLEASE_EXONUCLEASE_PHOSPHATASE FAMILY PROTEIN (AFU_ORTHOLOGUE AFUA_3G09210)"/>
    <property type="match status" value="1"/>
</dbReference>
<dbReference type="PROSITE" id="PS51257">
    <property type="entry name" value="PROKAR_LIPOPROTEIN"/>
    <property type="match status" value="1"/>
</dbReference>
<feature type="domain" description="Ig-like" evidence="3">
    <location>
        <begin position="591"/>
        <end position="668"/>
    </location>
</feature>
<evidence type="ECO:0000313" key="6">
    <source>
        <dbReference type="Proteomes" id="UP001595998"/>
    </source>
</evidence>
<evidence type="ECO:0000256" key="1">
    <source>
        <dbReference type="SAM" id="SignalP"/>
    </source>
</evidence>
<dbReference type="InterPro" id="IPR013783">
    <property type="entry name" value="Ig-like_fold"/>
</dbReference>
<dbReference type="InterPro" id="IPR022409">
    <property type="entry name" value="PKD/Chitinase_dom"/>
</dbReference>
<keyword evidence="5" id="KW-0255">Endonuclease</keyword>
<dbReference type="EMBL" id="JBHSEH010000022">
    <property type="protein sequence ID" value="MFC4427554.1"/>
    <property type="molecule type" value="Genomic_DNA"/>
</dbReference>
<feature type="domain" description="LTD" evidence="4">
    <location>
        <begin position="665"/>
        <end position="832"/>
    </location>
</feature>
<proteinExistence type="predicted"/>
<accession>A0ABV8XPP5</accession>
<dbReference type="PROSITE" id="PS51841">
    <property type="entry name" value="LTD"/>
    <property type="match status" value="1"/>
</dbReference>
<dbReference type="InterPro" id="IPR035986">
    <property type="entry name" value="PKD_dom_sf"/>
</dbReference>
<dbReference type="SUPFAM" id="SSF49299">
    <property type="entry name" value="PKD domain"/>
    <property type="match status" value="1"/>
</dbReference>
<dbReference type="PANTHER" id="PTHR42834">
    <property type="entry name" value="ENDONUCLEASE/EXONUCLEASE/PHOSPHATASE FAMILY PROTEIN (AFU_ORTHOLOGUE AFUA_3G09210)"/>
    <property type="match status" value="1"/>
</dbReference>
<comment type="caution">
    <text evidence="5">The sequence shown here is derived from an EMBL/GenBank/DDBJ whole genome shotgun (WGS) entry which is preliminary data.</text>
</comment>
<evidence type="ECO:0000259" key="3">
    <source>
        <dbReference type="PROSITE" id="PS50835"/>
    </source>
</evidence>
<dbReference type="InterPro" id="IPR007110">
    <property type="entry name" value="Ig-like_dom"/>
</dbReference>
<keyword evidence="6" id="KW-1185">Reference proteome</keyword>
<evidence type="ECO:0000313" key="5">
    <source>
        <dbReference type="EMBL" id="MFC4427554.1"/>
    </source>
</evidence>
<feature type="signal peptide" evidence="1">
    <location>
        <begin position="1"/>
        <end position="26"/>
    </location>
</feature>
<dbReference type="Pfam" id="PF18911">
    <property type="entry name" value="PKD_4"/>
    <property type="match status" value="1"/>
</dbReference>
<dbReference type="InterPro" id="IPR000601">
    <property type="entry name" value="PKD_dom"/>
</dbReference>
<keyword evidence="5" id="KW-0378">Hydrolase</keyword>
<dbReference type="CDD" id="cd10283">
    <property type="entry name" value="MnuA_DNase1-like"/>
    <property type="match status" value="1"/>
</dbReference>
<dbReference type="Pfam" id="PF00932">
    <property type="entry name" value="LTD"/>
    <property type="match status" value="1"/>
</dbReference>